<dbReference type="Gene3D" id="2.60.120.1140">
    <property type="entry name" value="Protein of unknown function DUF192"/>
    <property type="match status" value="1"/>
</dbReference>
<dbReference type="Pfam" id="PF02643">
    <property type="entry name" value="DUF192"/>
    <property type="match status" value="1"/>
</dbReference>
<dbReference type="PANTHER" id="PTHR37953:SF1">
    <property type="entry name" value="UPF0127 PROTEIN MJ1496"/>
    <property type="match status" value="1"/>
</dbReference>
<dbReference type="InterPro" id="IPR038695">
    <property type="entry name" value="Saro_0823-like_sf"/>
</dbReference>
<dbReference type="EMBL" id="CADCTK010000207">
    <property type="protein sequence ID" value="CAA9229320.1"/>
    <property type="molecule type" value="Genomic_DNA"/>
</dbReference>
<dbReference type="PANTHER" id="PTHR37953">
    <property type="entry name" value="UPF0127 PROTEIN MJ1496"/>
    <property type="match status" value="1"/>
</dbReference>
<evidence type="ECO:0000313" key="1">
    <source>
        <dbReference type="EMBL" id="CAA9229320.1"/>
    </source>
</evidence>
<protein>
    <recommendedName>
        <fullName evidence="2">DUF192 domain-containing protein</fullName>
    </recommendedName>
</protein>
<proteinExistence type="predicted"/>
<name>A0A6J4HPN4_9CHLR</name>
<dbReference type="InterPro" id="IPR003795">
    <property type="entry name" value="DUF192"/>
</dbReference>
<sequence>MKIVNETRGTVVAERAEVARSFWARFWGLMGQRDLPPDGGLLIERTGSIHTFWMRFPIDVIFTDRQGIVVGLREAMPPNRPFAGARRAYGTIELPAGIIQASHTERGDRLRFDE</sequence>
<gene>
    <name evidence="1" type="ORF">AVDCRST_MAG26-884</name>
</gene>
<evidence type="ECO:0008006" key="2">
    <source>
        <dbReference type="Google" id="ProtNLM"/>
    </source>
</evidence>
<reference evidence="1" key="1">
    <citation type="submission" date="2020-02" db="EMBL/GenBank/DDBJ databases">
        <authorList>
            <person name="Meier V. D."/>
        </authorList>
    </citation>
    <scope>NUCLEOTIDE SEQUENCE</scope>
    <source>
        <strain evidence="1">AVDCRST_MAG26</strain>
    </source>
</reference>
<accession>A0A6J4HPN4</accession>
<organism evidence="1">
    <name type="scientific">uncultured Chloroflexia bacterium</name>
    <dbReference type="NCBI Taxonomy" id="1672391"/>
    <lineage>
        <taxon>Bacteria</taxon>
        <taxon>Bacillati</taxon>
        <taxon>Chloroflexota</taxon>
        <taxon>Chloroflexia</taxon>
        <taxon>environmental samples</taxon>
    </lineage>
</organism>
<dbReference type="AlphaFoldDB" id="A0A6J4HPN4"/>